<dbReference type="RefSeq" id="WP_266768709.1">
    <property type="nucleotide sequence ID" value="NZ_CP163431.1"/>
</dbReference>
<gene>
    <name evidence="1" type="ORF">AB5J58_05460</name>
</gene>
<accession>A0AB39M3Z0</accession>
<sequence length="70" mass="8201">MVYKWCPGCRGPLREFCGLRDDKELAFVRAEKKDFAPEAYIRCAVPGCRRYQRQLNWRDGGYFPKPDAKA</sequence>
<proteinExistence type="predicted"/>
<name>A0AB39M3Z0_9ACTN</name>
<reference evidence="1" key="1">
    <citation type="submission" date="2024-07" db="EMBL/GenBank/DDBJ databases">
        <authorList>
            <person name="Yu S.T."/>
        </authorList>
    </citation>
    <scope>NUCLEOTIDE SEQUENCE</scope>
    <source>
        <strain evidence="1">R08</strain>
    </source>
</reference>
<dbReference type="AlphaFoldDB" id="A0AB39M3Z0"/>
<evidence type="ECO:0000313" key="1">
    <source>
        <dbReference type="EMBL" id="XDP99662.1"/>
    </source>
</evidence>
<dbReference type="EMBL" id="CP163431">
    <property type="protein sequence ID" value="XDP99662.1"/>
    <property type="molecule type" value="Genomic_DNA"/>
</dbReference>
<organism evidence="1">
    <name type="scientific">Streptomyces sp. R08</name>
    <dbReference type="NCBI Taxonomy" id="3238624"/>
    <lineage>
        <taxon>Bacteria</taxon>
        <taxon>Bacillati</taxon>
        <taxon>Actinomycetota</taxon>
        <taxon>Actinomycetes</taxon>
        <taxon>Kitasatosporales</taxon>
        <taxon>Streptomycetaceae</taxon>
        <taxon>Streptomyces</taxon>
    </lineage>
</organism>
<protein>
    <submittedName>
        <fullName evidence="1">Uncharacterized protein</fullName>
    </submittedName>
</protein>